<dbReference type="PROSITE" id="PS00463">
    <property type="entry name" value="ZN2_CY6_FUNGAL_1"/>
    <property type="match status" value="1"/>
</dbReference>
<accession>A0A4S9VDG8</accession>
<reference evidence="3 4" key="1">
    <citation type="submission" date="2018-10" db="EMBL/GenBank/DDBJ databases">
        <title>Fifty Aureobasidium pullulans genomes reveal a recombining polyextremotolerant generalist.</title>
        <authorList>
            <person name="Gostincar C."/>
            <person name="Turk M."/>
            <person name="Zajc J."/>
            <person name="Gunde-Cimerman N."/>
        </authorList>
    </citation>
    <scope>NUCLEOTIDE SEQUENCE [LARGE SCALE GENOMIC DNA]</scope>
    <source>
        <strain evidence="3 4">EXF-3844</strain>
    </source>
</reference>
<dbReference type="Pfam" id="PF00172">
    <property type="entry name" value="Zn_clus"/>
    <property type="match status" value="1"/>
</dbReference>
<organism evidence="3 4">
    <name type="scientific">Aureobasidium pullulans</name>
    <name type="common">Black yeast</name>
    <name type="synonym">Pullularia pullulans</name>
    <dbReference type="NCBI Taxonomy" id="5580"/>
    <lineage>
        <taxon>Eukaryota</taxon>
        <taxon>Fungi</taxon>
        <taxon>Dikarya</taxon>
        <taxon>Ascomycota</taxon>
        <taxon>Pezizomycotina</taxon>
        <taxon>Dothideomycetes</taxon>
        <taxon>Dothideomycetidae</taxon>
        <taxon>Dothideales</taxon>
        <taxon>Saccotheciaceae</taxon>
        <taxon>Aureobasidium</taxon>
    </lineage>
</organism>
<gene>
    <name evidence="3" type="ORF">D6C90_03557</name>
</gene>
<dbReference type="InterPro" id="IPR001138">
    <property type="entry name" value="Zn2Cys6_DnaBD"/>
</dbReference>
<dbReference type="SUPFAM" id="SSF57701">
    <property type="entry name" value="Zn2/Cys6 DNA-binding domain"/>
    <property type="match status" value="1"/>
</dbReference>
<name>A0A4S9VDG8_AURPU</name>
<dbReference type="PANTHER" id="PTHR47256">
    <property type="entry name" value="ZN(II)2CYS6 TRANSCRIPTION FACTOR (EUROFUNG)-RELATED"/>
    <property type="match status" value="1"/>
</dbReference>
<sequence length="214" mass="24255">MKICNLLQSTQDVTYPTLASSQKTVYQDLFPTDRDTCPRRQEKIPETTATQGLPFVPATASTDSRSIRPRIQPISCIQRNNDSHEFVPRQHKQSIRVRGPPVKAACLACRKRKSKCNGDRPNCKNCIDRATDCEYTVAAGQSQRQATNKQLEAYKYVLDRFRQGSVSECRGLLLSLKSHGSVAEAVEYINRDRWTREGAESAGEMRFEPWDISQ</sequence>
<dbReference type="InterPro" id="IPR036864">
    <property type="entry name" value="Zn2-C6_fun-type_DNA-bd_sf"/>
</dbReference>
<dbReference type="EMBL" id="QZBN01000246">
    <property type="protein sequence ID" value="THZ49345.1"/>
    <property type="molecule type" value="Genomic_DNA"/>
</dbReference>
<dbReference type="GO" id="GO:0000981">
    <property type="term" value="F:DNA-binding transcription factor activity, RNA polymerase II-specific"/>
    <property type="evidence" value="ECO:0007669"/>
    <property type="project" value="InterPro"/>
</dbReference>
<dbReference type="PROSITE" id="PS50048">
    <property type="entry name" value="ZN2_CY6_FUNGAL_2"/>
    <property type="match status" value="1"/>
</dbReference>
<dbReference type="Proteomes" id="UP000310121">
    <property type="component" value="Unassembled WGS sequence"/>
</dbReference>
<dbReference type="GO" id="GO:0008270">
    <property type="term" value="F:zinc ion binding"/>
    <property type="evidence" value="ECO:0007669"/>
    <property type="project" value="InterPro"/>
</dbReference>
<dbReference type="CDD" id="cd00067">
    <property type="entry name" value="GAL4"/>
    <property type="match status" value="1"/>
</dbReference>
<feature type="domain" description="Zn(2)-C6 fungal-type" evidence="2">
    <location>
        <begin position="105"/>
        <end position="135"/>
    </location>
</feature>
<evidence type="ECO:0000259" key="2">
    <source>
        <dbReference type="PROSITE" id="PS50048"/>
    </source>
</evidence>
<keyword evidence="1" id="KW-0539">Nucleus</keyword>
<evidence type="ECO:0000256" key="1">
    <source>
        <dbReference type="ARBA" id="ARBA00023242"/>
    </source>
</evidence>
<evidence type="ECO:0000313" key="3">
    <source>
        <dbReference type="EMBL" id="THZ49345.1"/>
    </source>
</evidence>
<dbReference type="PANTHER" id="PTHR47256:SF1">
    <property type="entry name" value="ZN(II)2CYS6 TRANSCRIPTION FACTOR (EUROFUNG)"/>
    <property type="match status" value="1"/>
</dbReference>
<evidence type="ECO:0000313" key="4">
    <source>
        <dbReference type="Proteomes" id="UP000310121"/>
    </source>
</evidence>
<dbReference type="AlphaFoldDB" id="A0A4S9VDG8"/>
<dbReference type="Gene3D" id="4.10.240.10">
    <property type="entry name" value="Zn(2)-C6 fungal-type DNA-binding domain"/>
    <property type="match status" value="1"/>
</dbReference>
<dbReference type="SMART" id="SM00066">
    <property type="entry name" value="GAL4"/>
    <property type="match status" value="1"/>
</dbReference>
<proteinExistence type="predicted"/>
<comment type="caution">
    <text evidence="3">The sequence shown here is derived from an EMBL/GenBank/DDBJ whole genome shotgun (WGS) entry which is preliminary data.</text>
</comment>
<protein>
    <recommendedName>
        <fullName evidence="2">Zn(2)-C6 fungal-type domain-containing protein</fullName>
    </recommendedName>
</protein>
<dbReference type="InterPro" id="IPR053187">
    <property type="entry name" value="Notoamide_regulator"/>
</dbReference>